<keyword evidence="3" id="KW-1185">Reference proteome</keyword>
<evidence type="ECO:0000313" key="2">
    <source>
        <dbReference type="EMBL" id="SAM07997.1"/>
    </source>
</evidence>
<dbReference type="PANTHER" id="PTHR28265">
    <property type="entry name" value="MAINTENANCE OF TELOMERE CAPPING PROTEIN 1"/>
    <property type="match status" value="1"/>
</dbReference>
<dbReference type="OMA" id="RIHLVHD"/>
<feature type="compositionally biased region" description="Polar residues" evidence="1">
    <location>
        <begin position="70"/>
        <end position="83"/>
    </location>
</feature>
<dbReference type="PANTHER" id="PTHR28265:SF1">
    <property type="entry name" value="MAINTENANCE OF TELOMERE CAPPING PROTEIN 1"/>
    <property type="match status" value="1"/>
</dbReference>
<dbReference type="FunCoup" id="A0A168S731">
    <property type="interactions" value="13"/>
</dbReference>
<evidence type="ECO:0000313" key="3">
    <source>
        <dbReference type="Proteomes" id="UP000078561"/>
    </source>
</evidence>
<dbReference type="STRING" id="4829.A0A168S731"/>
<dbReference type="Proteomes" id="UP000078561">
    <property type="component" value="Unassembled WGS sequence"/>
</dbReference>
<accession>A0A168S731</accession>
<dbReference type="AlphaFoldDB" id="A0A168S731"/>
<feature type="region of interest" description="Disordered" evidence="1">
    <location>
        <begin position="70"/>
        <end position="125"/>
    </location>
</feature>
<feature type="compositionally biased region" description="Low complexity" evidence="1">
    <location>
        <begin position="1"/>
        <end position="19"/>
    </location>
</feature>
<sequence>MTTRTDNDNSNNNTNTNNSLSEAEKFLESLNLPDTSSDQDTRSSTTTKPTGTTDRNDIMNFLDEISNYPSQEQQGSTFSNESDPTTTKAATAAAPVPSPVQATTTTATTGATSEQSTGGGGSWMSWGNSLLAQASAAVKTTTDQINRTVQSTDSKNLLEERVKHLQTLVNKDTIEKLGTNLRQLTTQIMETVAPPISEHELVEIWLSHDMVGYSGVEALVYRAFARVMEQTESGQVIVRKGMDEDHDEDAPRDLNMCEGVVEGTKLAKANVDHLIKLRYTKPETTTTTFTPQAGAVPVINCPVFMVIQPVKSSFTNDNSTSSQLVYAIVLEDPTNQLSFQTYSQSIPMAWLDIPYEENEWVEDKMVDVLRMAVTTVAQDYVWTRMTGGTKLAQAMEETSKIHDQQTSGNAATSQSSGEPTSGPTSSA</sequence>
<feature type="compositionally biased region" description="Low complexity" evidence="1">
    <location>
        <begin position="84"/>
        <end position="116"/>
    </location>
</feature>
<evidence type="ECO:0000256" key="1">
    <source>
        <dbReference type="SAM" id="MobiDB-lite"/>
    </source>
</evidence>
<name>A0A168S731_ABSGL</name>
<feature type="compositionally biased region" description="Low complexity" evidence="1">
    <location>
        <begin position="412"/>
        <end position="427"/>
    </location>
</feature>
<protein>
    <recommendedName>
        <fullName evidence="4">Maintenance of telomere capping protein 1</fullName>
    </recommendedName>
</protein>
<feature type="compositionally biased region" description="Low complexity" evidence="1">
    <location>
        <begin position="34"/>
        <end position="53"/>
    </location>
</feature>
<dbReference type="InterPro" id="IPR018814">
    <property type="entry name" value="DUF5427"/>
</dbReference>
<organism evidence="2">
    <name type="scientific">Absidia glauca</name>
    <name type="common">Pin mould</name>
    <dbReference type="NCBI Taxonomy" id="4829"/>
    <lineage>
        <taxon>Eukaryota</taxon>
        <taxon>Fungi</taxon>
        <taxon>Fungi incertae sedis</taxon>
        <taxon>Mucoromycota</taxon>
        <taxon>Mucoromycotina</taxon>
        <taxon>Mucoromycetes</taxon>
        <taxon>Mucorales</taxon>
        <taxon>Cunninghamellaceae</taxon>
        <taxon>Absidia</taxon>
    </lineage>
</organism>
<dbReference type="OrthoDB" id="5594977at2759"/>
<feature type="region of interest" description="Disordered" evidence="1">
    <location>
        <begin position="394"/>
        <end position="427"/>
    </location>
</feature>
<reference evidence="2" key="1">
    <citation type="submission" date="2016-04" db="EMBL/GenBank/DDBJ databases">
        <authorList>
            <person name="Evans L.H."/>
            <person name="Alamgir A."/>
            <person name="Owens N."/>
            <person name="Weber N.D."/>
            <person name="Virtaneva K."/>
            <person name="Barbian K."/>
            <person name="Babar A."/>
            <person name="Rosenke K."/>
        </authorList>
    </citation>
    <scope>NUCLEOTIDE SEQUENCE [LARGE SCALE GENOMIC DNA]</scope>
    <source>
        <strain evidence="2">CBS 101.48</strain>
    </source>
</reference>
<evidence type="ECO:0008006" key="4">
    <source>
        <dbReference type="Google" id="ProtNLM"/>
    </source>
</evidence>
<dbReference type="InParanoid" id="A0A168S731"/>
<proteinExistence type="predicted"/>
<feature type="region of interest" description="Disordered" evidence="1">
    <location>
        <begin position="1"/>
        <end position="56"/>
    </location>
</feature>
<gene>
    <name evidence="2" type="primary">ABSGL_13655.1 scaffold 14267</name>
</gene>
<dbReference type="EMBL" id="LT554871">
    <property type="protein sequence ID" value="SAM07997.1"/>
    <property type="molecule type" value="Genomic_DNA"/>
</dbReference>
<dbReference type="Pfam" id="PF10310">
    <property type="entry name" value="DUF5427"/>
    <property type="match status" value="1"/>
</dbReference>